<reference evidence="1 2" key="1">
    <citation type="journal article" date="2015" name="MBio">
        <title>Genome-Resolved Metagenomic Analysis Reveals Roles for Candidate Phyla and Other Microbial Community Members in Biogeochemical Transformations in Oil Reservoirs.</title>
        <authorList>
            <person name="Hu P."/>
            <person name="Tom L."/>
            <person name="Singh A."/>
            <person name="Thomas B.C."/>
            <person name="Baker B.J."/>
            <person name="Piceno Y.M."/>
            <person name="Andersen G.L."/>
            <person name="Banfield J.F."/>
        </authorList>
    </citation>
    <scope>NUCLEOTIDE SEQUENCE [LARGE SCALE GENOMIC DNA]</scope>
    <source>
        <strain evidence="1">46_16</strain>
    </source>
</reference>
<proteinExistence type="predicted"/>
<evidence type="ECO:0008006" key="3">
    <source>
        <dbReference type="Google" id="ProtNLM"/>
    </source>
</evidence>
<evidence type="ECO:0000313" key="1">
    <source>
        <dbReference type="EMBL" id="KUK46683.1"/>
    </source>
</evidence>
<evidence type="ECO:0000313" key="2">
    <source>
        <dbReference type="Proteomes" id="UP000064249"/>
    </source>
</evidence>
<feature type="non-terminal residue" evidence="1">
    <location>
        <position position="33"/>
    </location>
</feature>
<name>A0A101FYJ7_9CHLR</name>
<gene>
    <name evidence="1" type="ORF">XD73_0425</name>
</gene>
<comment type="caution">
    <text evidence="1">The sequence shown here is derived from an EMBL/GenBank/DDBJ whole genome shotgun (WGS) entry which is preliminary data.</text>
</comment>
<protein>
    <recommendedName>
        <fullName evidence="3">Hydrolase</fullName>
    </recommendedName>
</protein>
<dbReference type="Proteomes" id="UP000064249">
    <property type="component" value="Unassembled WGS sequence"/>
</dbReference>
<dbReference type="InterPro" id="IPR016195">
    <property type="entry name" value="Pol/histidinol_Pase-like"/>
</dbReference>
<dbReference type="SUPFAM" id="SSF89550">
    <property type="entry name" value="PHP domain-like"/>
    <property type="match status" value="1"/>
</dbReference>
<organism evidence="1 2">
    <name type="scientific">Anaerolinea thermophila</name>
    <dbReference type="NCBI Taxonomy" id="167964"/>
    <lineage>
        <taxon>Bacteria</taxon>
        <taxon>Bacillati</taxon>
        <taxon>Chloroflexota</taxon>
        <taxon>Anaerolineae</taxon>
        <taxon>Anaerolineales</taxon>
        <taxon>Anaerolineaceae</taxon>
        <taxon>Anaerolinea</taxon>
    </lineage>
</organism>
<dbReference type="AlphaFoldDB" id="A0A101FYJ7"/>
<accession>A0A101FYJ7</accession>
<dbReference type="EMBL" id="LGFU01000012">
    <property type="protein sequence ID" value="KUK46683.1"/>
    <property type="molecule type" value="Genomic_DNA"/>
</dbReference>
<sequence length="33" mass="3859">MNDTKIVRAEFHCHSAYSPDSTNRLERLLQVAR</sequence>